<proteinExistence type="predicted"/>
<evidence type="ECO:0000313" key="2">
    <source>
        <dbReference type="EMBL" id="KAF4713930.1"/>
    </source>
</evidence>
<feature type="region of interest" description="Disordered" evidence="1">
    <location>
        <begin position="112"/>
        <end position="133"/>
    </location>
</feature>
<protein>
    <submittedName>
        <fullName evidence="2">Uncharacterized protein</fullName>
    </submittedName>
</protein>
<accession>A0A7J6R2S3</accession>
<feature type="region of interest" description="Disordered" evidence="1">
    <location>
        <begin position="38"/>
        <end position="89"/>
    </location>
</feature>
<evidence type="ECO:0000256" key="1">
    <source>
        <dbReference type="SAM" id="MobiDB-lite"/>
    </source>
</evidence>
<organism evidence="2 3">
    <name type="scientific">Perkinsus olseni</name>
    <name type="common">Perkinsus atlanticus</name>
    <dbReference type="NCBI Taxonomy" id="32597"/>
    <lineage>
        <taxon>Eukaryota</taxon>
        <taxon>Sar</taxon>
        <taxon>Alveolata</taxon>
        <taxon>Perkinsozoa</taxon>
        <taxon>Perkinsea</taxon>
        <taxon>Perkinsida</taxon>
        <taxon>Perkinsidae</taxon>
        <taxon>Perkinsus</taxon>
    </lineage>
</organism>
<feature type="region of interest" description="Disordered" evidence="1">
    <location>
        <begin position="160"/>
        <end position="217"/>
    </location>
</feature>
<name>A0A7J6R2S3_PEROL</name>
<comment type="caution">
    <text evidence="2">The sequence shown here is derived from an EMBL/GenBank/DDBJ whole genome shotgun (WGS) entry which is preliminary data.</text>
</comment>
<dbReference type="AlphaFoldDB" id="A0A7J6R2S3"/>
<gene>
    <name evidence="2" type="ORF">FOZ62_027947</name>
</gene>
<dbReference type="EMBL" id="JABANM010025848">
    <property type="protein sequence ID" value="KAF4713930.1"/>
    <property type="molecule type" value="Genomic_DNA"/>
</dbReference>
<evidence type="ECO:0000313" key="3">
    <source>
        <dbReference type="Proteomes" id="UP000574390"/>
    </source>
</evidence>
<reference evidence="2 3" key="1">
    <citation type="submission" date="2020-04" db="EMBL/GenBank/DDBJ databases">
        <title>Perkinsus olseni comparative genomics.</title>
        <authorList>
            <person name="Bogema D.R."/>
        </authorList>
    </citation>
    <scope>NUCLEOTIDE SEQUENCE [LARGE SCALE GENOMIC DNA]</scope>
    <source>
        <strain evidence="2">ATCC PRA-205</strain>
    </source>
</reference>
<sequence length="217" mass="22246">MFSVLSYPKSMVDLGPVPQDSLQIPAGLHVRHAASSEIGSKIPRPTPTVALAESHQSNLNGSQRAKSSALFSGNNEEKREPLGKDVGGSAINPSMFARLDETPAESGARAVLAKSGGIPHAKETASGESPVTSRMATGVLKSSAGSVGHSTTTSAVLKRVVGAESSSEDEGETTHAATKGIHGRSAKPKPAGLEKLLGSVASSKPVVITEGDDEFEI</sequence>
<dbReference type="Proteomes" id="UP000574390">
    <property type="component" value="Unassembled WGS sequence"/>
</dbReference>
<feature type="compositionally biased region" description="Polar residues" evidence="1">
    <location>
        <begin position="54"/>
        <end position="74"/>
    </location>
</feature>